<evidence type="ECO:0000256" key="1">
    <source>
        <dbReference type="SAM" id="SignalP"/>
    </source>
</evidence>
<evidence type="ECO:0000313" key="3">
    <source>
        <dbReference type="Proteomes" id="UP000800094"/>
    </source>
</evidence>
<name>A0A6A6IU79_9PLEO</name>
<reference evidence="2" key="1">
    <citation type="journal article" date="2020" name="Stud. Mycol.">
        <title>101 Dothideomycetes genomes: a test case for predicting lifestyles and emergence of pathogens.</title>
        <authorList>
            <person name="Haridas S."/>
            <person name="Albert R."/>
            <person name="Binder M."/>
            <person name="Bloem J."/>
            <person name="Labutti K."/>
            <person name="Salamov A."/>
            <person name="Andreopoulos B."/>
            <person name="Baker S."/>
            <person name="Barry K."/>
            <person name="Bills G."/>
            <person name="Bluhm B."/>
            <person name="Cannon C."/>
            <person name="Castanera R."/>
            <person name="Culley D."/>
            <person name="Daum C."/>
            <person name="Ezra D."/>
            <person name="Gonzalez J."/>
            <person name="Henrissat B."/>
            <person name="Kuo A."/>
            <person name="Liang C."/>
            <person name="Lipzen A."/>
            <person name="Lutzoni F."/>
            <person name="Magnuson J."/>
            <person name="Mondo S."/>
            <person name="Nolan M."/>
            <person name="Ohm R."/>
            <person name="Pangilinan J."/>
            <person name="Park H.-J."/>
            <person name="Ramirez L."/>
            <person name="Alfaro M."/>
            <person name="Sun H."/>
            <person name="Tritt A."/>
            <person name="Yoshinaga Y."/>
            <person name="Zwiers L.-H."/>
            <person name="Turgeon B."/>
            <person name="Goodwin S."/>
            <person name="Spatafora J."/>
            <person name="Crous P."/>
            <person name="Grigoriev I."/>
        </authorList>
    </citation>
    <scope>NUCLEOTIDE SEQUENCE</scope>
    <source>
        <strain evidence="2">CBS 122368</strain>
    </source>
</reference>
<proteinExistence type="predicted"/>
<protein>
    <recommendedName>
        <fullName evidence="4">Secreted protein</fullName>
    </recommendedName>
</protein>
<dbReference type="Proteomes" id="UP000800094">
    <property type="component" value="Unassembled WGS sequence"/>
</dbReference>
<gene>
    <name evidence="2" type="ORF">BU26DRAFT_235812</name>
</gene>
<evidence type="ECO:0008006" key="4">
    <source>
        <dbReference type="Google" id="ProtNLM"/>
    </source>
</evidence>
<feature type="chain" id="PRO_5025380397" description="Secreted protein" evidence="1">
    <location>
        <begin position="19"/>
        <end position="78"/>
    </location>
</feature>
<sequence length="78" mass="8580">MLVLCFVAELLVWDARHSARLNAKSPNDLCVPSPHLLVRYCGLMPPELSIRRRDVPSLSNGIASGSVGRGKTLYAYRA</sequence>
<dbReference type="GeneID" id="54574270"/>
<keyword evidence="3" id="KW-1185">Reference proteome</keyword>
<dbReference type="EMBL" id="ML987191">
    <property type="protein sequence ID" value="KAF2254101.1"/>
    <property type="molecule type" value="Genomic_DNA"/>
</dbReference>
<dbReference type="AlphaFoldDB" id="A0A6A6IU79"/>
<accession>A0A6A6IU79</accession>
<evidence type="ECO:0000313" key="2">
    <source>
        <dbReference type="EMBL" id="KAF2254101.1"/>
    </source>
</evidence>
<keyword evidence="1" id="KW-0732">Signal</keyword>
<feature type="signal peptide" evidence="1">
    <location>
        <begin position="1"/>
        <end position="18"/>
    </location>
</feature>
<dbReference type="RefSeq" id="XP_033689105.1">
    <property type="nucleotide sequence ID" value="XM_033820940.1"/>
</dbReference>
<organism evidence="2 3">
    <name type="scientific">Trematosphaeria pertusa</name>
    <dbReference type="NCBI Taxonomy" id="390896"/>
    <lineage>
        <taxon>Eukaryota</taxon>
        <taxon>Fungi</taxon>
        <taxon>Dikarya</taxon>
        <taxon>Ascomycota</taxon>
        <taxon>Pezizomycotina</taxon>
        <taxon>Dothideomycetes</taxon>
        <taxon>Pleosporomycetidae</taxon>
        <taxon>Pleosporales</taxon>
        <taxon>Massarineae</taxon>
        <taxon>Trematosphaeriaceae</taxon>
        <taxon>Trematosphaeria</taxon>
    </lineage>
</organism>